<dbReference type="AlphaFoldDB" id="A0A167M0A0"/>
<dbReference type="HAMAP" id="MF_02210">
    <property type="entry name" value="RimI"/>
    <property type="match status" value="1"/>
</dbReference>
<protein>
    <recommendedName>
        <fullName evidence="5 6">[Ribosomal protein bS18]-alanine N-acetyltransferase</fullName>
        <ecNumber evidence="5 6">2.3.1.266</ecNumber>
    </recommendedName>
</protein>
<dbReference type="PATRIC" id="fig|1365257.3.peg.2922"/>
<proteinExistence type="inferred from homology"/>
<evidence type="ECO:0000256" key="5">
    <source>
        <dbReference type="HAMAP-Rule" id="MF_02210"/>
    </source>
</evidence>
<dbReference type="InterPro" id="IPR050680">
    <property type="entry name" value="YpeA/RimI_acetyltransf"/>
</dbReference>
<comment type="catalytic activity">
    <reaction evidence="5 6">
        <text>N-terminal L-alanyl-[ribosomal protein bS18] + acetyl-CoA = N-terminal N(alpha)-acetyl-L-alanyl-[ribosomal protein bS18] + CoA + H(+)</text>
        <dbReference type="Rhea" id="RHEA:43756"/>
        <dbReference type="Rhea" id="RHEA-COMP:10676"/>
        <dbReference type="Rhea" id="RHEA-COMP:10677"/>
        <dbReference type="ChEBI" id="CHEBI:15378"/>
        <dbReference type="ChEBI" id="CHEBI:57287"/>
        <dbReference type="ChEBI" id="CHEBI:57288"/>
        <dbReference type="ChEBI" id="CHEBI:64718"/>
        <dbReference type="ChEBI" id="CHEBI:83683"/>
        <dbReference type="EC" id="2.3.1.266"/>
    </reaction>
</comment>
<dbReference type="GO" id="GO:0008999">
    <property type="term" value="F:protein-N-terminal-alanine acetyltransferase activity"/>
    <property type="evidence" value="ECO:0007669"/>
    <property type="project" value="UniProtKB-UniRule"/>
</dbReference>
<dbReference type="PANTHER" id="PTHR43420">
    <property type="entry name" value="ACETYLTRANSFERASE"/>
    <property type="match status" value="1"/>
</dbReference>
<dbReference type="Pfam" id="PF00583">
    <property type="entry name" value="Acetyltransf_1"/>
    <property type="match status" value="1"/>
</dbReference>
<dbReference type="InterPro" id="IPR006464">
    <property type="entry name" value="AcTrfase_RimI/Ard1"/>
</dbReference>
<dbReference type="NCBIfam" id="TIGR01575">
    <property type="entry name" value="rimI"/>
    <property type="match status" value="1"/>
</dbReference>
<comment type="similarity">
    <text evidence="1 5 6">Belongs to the acetyltransferase family. RimI subfamily.</text>
</comment>
<feature type="domain" description="N-acetyltransferase" evidence="7">
    <location>
        <begin position="1"/>
        <end position="149"/>
    </location>
</feature>
<dbReference type="PROSITE" id="PS51186">
    <property type="entry name" value="GNAT"/>
    <property type="match status" value="1"/>
</dbReference>
<comment type="caution">
    <text evidence="5">Lacks conserved residue(s) required for the propagation of feature annotation.</text>
</comment>
<feature type="binding site" evidence="5">
    <location>
        <position position="110"/>
    </location>
    <ligand>
        <name>acetyl-CoA</name>
        <dbReference type="ChEBI" id="CHEBI:57288"/>
    </ligand>
</feature>
<organism evidence="8 9">
    <name type="scientific">Pseudoalteromonas luteoviolacea S4060-1</name>
    <dbReference type="NCBI Taxonomy" id="1365257"/>
    <lineage>
        <taxon>Bacteria</taxon>
        <taxon>Pseudomonadati</taxon>
        <taxon>Pseudomonadota</taxon>
        <taxon>Gammaproteobacteria</taxon>
        <taxon>Alteromonadales</taxon>
        <taxon>Pseudoalteromonadaceae</taxon>
        <taxon>Pseudoalteromonas</taxon>
    </lineage>
</organism>
<comment type="caution">
    <text evidence="8">The sequence shown here is derived from an EMBL/GenBank/DDBJ whole genome shotgun (WGS) entry which is preliminary data.</text>
</comment>
<evidence type="ECO:0000313" key="9">
    <source>
        <dbReference type="Proteomes" id="UP000076661"/>
    </source>
</evidence>
<dbReference type="PANTHER" id="PTHR43420:SF51">
    <property type="entry name" value="PEPTIDYL-LYSINE N-ACETYLTRANSFERASE YIAC"/>
    <property type="match status" value="1"/>
</dbReference>
<evidence type="ECO:0000259" key="7">
    <source>
        <dbReference type="PROSITE" id="PS51186"/>
    </source>
</evidence>
<reference evidence="8 9" key="1">
    <citation type="submission" date="2013-07" db="EMBL/GenBank/DDBJ databases">
        <title>Comparative Genomic and Metabolomic Analysis of Twelve Strains of Pseudoalteromonas luteoviolacea.</title>
        <authorList>
            <person name="Vynne N.G."/>
            <person name="Mansson M."/>
            <person name="Gram L."/>
        </authorList>
    </citation>
    <scope>NUCLEOTIDE SEQUENCE [LARGE SCALE GENOMIC DNA]</scope>
    <source>
        <strain evidence="8 9">S4060-1</strain>
    </source>
</reference>
<dbReference type="InterPro" id="IPR043690">
    <property type="entry name" value="RimI"/>
</dbReference>
<evidence type="ECO:0000256" key="2">
    <source>
        <dbReference type="ARBA" id="ARBA00022490"/>
    </source>
</evidence>
<dbReference type="CDD" id="cd04301">
    <property type="entry name" value="NAT_SF"/>
    <property type="match status" value="1"/>
</dbReference>
<dbReference type="EC" id="2.3.1.266" evidence="5 6"/>
<keyword evidence="2 5" id="KW-0963">Cytoplasm</keyword>
<sequence length="154" mass="17113">MQVPSNDMLSQHTMSDIMAVEVASHPHPWSEKTLASCIGGRYFNAALTHNDQLIGYYIAERAGPDYTLMNICVHPQNQGQGFAKLLMQSLISRCVTEQAENLFLEVRASNTRAIALYEKAGLAVMGRRKNYYPTADGKEDAILMGLQFTEQASQ</sequence>
<gene>
    <name evidence="5" type="primary">rimI</name>
    <name evidence="8" type="ORF">N478_21140</name>
</gene>
<keyword evidence="3 5" id="KW-0808">Transferase</keyword>
<dbReference type="InterPro" id="IPR000182">
    <property type="entry name" value="GNAT_dom"/>
</dbReference>
<accession>A0A167M0A0</accession>
<dbReference type="SUPFAM" id="SSF55729">
    <property type="entry name" value="Acyl-CoA N-acyltransferases (Nat)"/>
    <property type="match status" value="1"/>
</dbReference>
<feature type="active site" description="Proton acceptor" evidence="5">
    <location>
        <position position="105"/>
    </location>
</feature>
<evidence type="ECO:0000256" key="3">
    <source>
        <dbReference type="ARBA" id="ARBA00022679"/>
    </source>
</evidence>
<feature type="active site" description="Proton donor" evidence="5">
    <location>
        <position position="117"/>
    </location>
</feature>
<dbReference type="GO" id="GO:0005737">
    <property type="term" value="C:cytoplasm"/>
    <property type="evidence" value="ECO:0007669"/>
    <property type="project" value="UniProtKB-SubCell"/>
</dbReference>
<evidence type="ECO:0000313" key="8">
    <source>
        <dbReference type="EMBL" id="KZN65606.1"/>
    </source>
</evidence>
<dbReference type="InterPro" id="IPR016181">
    <property type="entry name" value="Acyl_CoA_acyltransferase"/>
</dbReference>
<evidence type="ECO:0000256" key="1">
    <source>
        <dbReference type="ARBA" id="ARBA00005395"/>
    </source>
</evidence>
<dbReference type="EMBL" id="AUXX01000020">
    <property type="protein sequence ID" value="KZN65606.1"/>
    <property type="molecule type" value="Genomic_DNA"/>
</dbReference>
<keyword evidence="4 5" id="KW-0012">Acyltransferase</keyword>
<dbReference type="Proteomes" id="UP000076661">
    <property type="component" value="Unassembled WGS sequence"/>
</dbReference>
<dbReference type="RefSeq" id="WP_063381530.1">
    <property type="nucleotide sequence ID" value="NZ_AUXX01000020.1"/>
</dbReference>
<comment type="function">
    <text evidence="5 6">Acetylates the N-terminal alanine of ribosomal protein bS18.</text>
</comment>
<dbReference type="Gene3D" id="3.40.630.30">
    <property type="match status" value="1"/>
</dbReference>
<evidence type="ECO:0000256" key="6">
    <source>
        <dbReference type="RuleBase" id="RU363094"/>
    </source>
</evidence>
<name>A0A167M0A0_9GAMM</name>
<comment type="subcellular location">
    <subcellularLocation>
        <location evidence="5 6">Cytoplasm</location>
    </subcellularLocation>
</comment>
<evidence type="ECO:0000256" key="4">
    <source>
        <dbReference type="ARBA" id="ARBA00023315"/>
    </source>
</evidence>